<evidence type="ECO:0000313" key="2">
    <source>
        <dbReference type="Proteomes" id="UP001148203"/>
    </source>
</evidence>
<dbReference type="Pfam" id="PF05488">
    <property type="entry name" value="PAAR_motif"/>
    <property type="match status" value="1"/>
</dbReference>
<dbReference type="EMBL" id="JAMDGY010000137">
    <property type="protein sequence ID" value="MDD0994180.1"/>
    <property type="molecule type" value="Genomic_DNA"/>
</dbReference>
<dbReference type="Gene3D" id="2.60.200.60">
    <property type="match status" value="1"/>
</dbReference>
<dbReference type="InterPro" id="IPR008727">
    <property type="entry name" value="PAAR_motif"/>
</dbReference>
<gene>
    <name evidence="1" type="ORF">M5G11_27025</name>
</gene>
<keyword evidence="2" id="KW-1185">Reference proteome</keyword>
<dbReference type="RefSeq" id="WP_273914116.1">
    <property type="nucleotide sequence ID" value="NZ_JAMDGX010000152.1"/>
</dbReference>
<proteinExistence type="predicted"/>
<dbReference type="CDD" id="cd14744">
    <property type="entry name" value="PAAR_CT_2"/>
    <property type="match status" value="1"/>
</dbReference>
<dbReference type="Proteomes" id="UP001148203">
    <property type="component" value="Unassembled WGS sequence"/>
</dbReference>
<protein>
    <submittedName>
        <fullName evidence="1">PAAR domain-containing protein</fullName>
    </submittedName>
</protein>
<evidence type="ECO:0000313" key="1">
    <source>
        <dbReference type="EMBL" id="MDD0994180.1"/>
    </source>
</evidence>
<comment type="caution">
    <text evidence="1">The sequence shown here is derived from an EMBL/GenBank/DDBJ whole genome shotgun (WGS) entry which is preliminary data.</text>
</comment>
<sequence length="473" mass="50029">MPYVIREGDPTTTGGMVLSGSPSFIVDSKKAARITDPVWCPECQTVGLIAEGTPSFLSDSLAVAVEGHRVQCGCPDGSNRLIATQASFSIGNTSPVRLPAERPVQPLAMTPKWAQAIEQRYPQTASTLDARNNALLASPLSDVEPGFHIVETPMSRSALEAVLFGSPEPAVLEKLRRLNPHLSSYAKPGQLVVLSDPNNYQCTREEALLMEAAAMVDDALEPLSDEEAAFMVQHKEEIESFLAYSSTSMGVSAAMAGSHLKNVENTLAAIQELHQRFFTRDGHLRSPEFFAERKRLMAQLNTNLTGLTKRTIGFPNHPKLKRAMRISSRSLVHHWSKAGAAGQIPGYASHIQGVSKASKYISAGGWIGTALGGGASFLKVQEVCLADDSVACKKIKFTETGNFTGSLVGGALAAKAVTGTIIGSLCVALGGPTRGASFLICGVIGVGSVTFAASKVGSGMGESAGEVLFEVLE</sequence>
<reference evidence="1 2" key="1">
    <citation type="submission" date="2022-05" db="EMBL/GenBank/DDBJ databases">
        <title>Novel Pseudomonas spp. Isolated from a Rainbow Trout Aquaculture Facility.</title>
        <authorList>
            <person name="Testerman T."/>
            <person name="Graf J."/>
        </authorList>
    </citation>
    <scope>NUCLEOTIDE SEQUENCE [LARGE SCALE GENOMIC DNA]</scope>
    <source>
        <strain evidence="1 2">ID681</strain>
    </source>
</reference>
<name>A0ABT5P193_9PSED</name>
<accession>A0ABT5P193</accession>
<organism evidence="1 2">
    <name type="scientific">Pseudomonas fontis</name>
    <dbReference type="NCBI Taxonomy" id="2942633"/>
    <lineage>
        <taxon>Bacteria</taxon>
        <taxon>Pseudomonadati</taxon>
        <taxon>Pseudomonadota</taxon>
        <taxon>Gammaproteobacteria</taxon>
        <taxon>Pseudomonadales</taxon>
        <taxon>Pseudomonadaceae</taxon>
        <taxon>Pseudomonas</taxon>
    </lineage>
</organism>